<keyword evidence="2" id="KW-1185">Reference proteome</keyword>
<comment type="caution">
    <text evidence="1">The sequence shown here is derived from an EMBL/GenBank/DDBJ whole genome shotgun (WGS) entry which is preliminary data.</text>
</comment>
<dbReference type="EMBL" id="JAAAJB010000031">
    <property type="protein sequence ID" value="KAG0269228.1"/>
    <property type="molecule type" value="Genomic_DNA"/>
</dbReference>
<evidence type="ECO:0000313" key="2">
    <source>
        <dbReference type="Proteomes" id="UP000807716"/>
    </source>
</evidence>
<dbReference type="AlphaFoldDB" id="A0A9P6UBH0"/>
<evidence type="ECO:0000313" key="1">
    <source>
        <dbReference type="EMBL" id="KAG0269228.1"/>
    </source>
</evidence>
<sequence>MAVNSCNDPVIGLPGLCISTSSCTSGGGTYRSGYCPNDPTNVKCCTYGTCNFQENGYTVWGGCIPTANCRQFGGTPRPGHCRGPSDIQCCPQ</sequence>
<accession>A0A9P6UBH0</accession>
<dbReference type="OrthoDB" id="2251794at2759"/>
<protein>
    <submittedName>
        <fullName evidence="1">Uncharacterized protein</fullName>
    </submittedName>
</protein>
<organism evidence="1 2">
    <name type="scientific">Actinomortierella ambigua</name>
    <dbReference type="NCBI Taxonomy" id="1343610"/>
    <lineage>
        <taxon>Eukaryota</taxon>
        <taxon>Fungi</taxon>
        <taxon>Fungi incertae sedis</taxon>
        <taxon>Mucoromycota</taxon>
        <taxon>Mortierellomycotina</taxon>
        <taxon>Mortierellomycetes</taxon>
        <taxon>Mortierellales</taxon>
        <taxon>Mortierellaceae</taxon>
        <taxon>Actinomortierella</taxon>
    </lineage>
</organism>
<proteinExistence type="predicted"/>
<dbReference type="Proteomes" id="UP000807716">
    <property type="component" value="Unassembled WGS sequence"/>
</dbReference>
<gene>
    <name evidence="1" type="ORF">DFQ27_004468</name>
</gene>
<name>A0A9P6UBH0_9FUNG</name>
<reference evidence="1" key="1">
    <citation type="journal article" date="2020" name="Fungal Divers.">
        <title>Resolving the Mortierellaceae phylogeny through synthesis of multi-gene phylogenetics and phylogenomics.</title>
        <authorList>
            <person name="Vandepol N."/>
            <person name="Liber J."/>
            <person name="Desiro A."/>
            <person name="Na H."/>
            <person name="Kennedy M."/>
            <person name="Barry K."/>
            <person name="Grigoriev I.V."/>
            <person name="Miller A.N."/>
            <person name="O'Donnell K."/>
            <person name="Stajich J.E."/>
            <person name="Bonito G."/>
        </authorList>
    </citation>
    <scope>NUCLEOTIDE SEQUENCE</scope>
    <source>
        <strain evidence="1">BC1065</strain>
    </source>
</reference>